<reference evidence="3" key="1">
    <citation type="submission" date="2022-08" db="UniProtKB">
        <authorList>
            <consortium name="EnsemblMetazoa"/>
        </authorList>
    </citation>
    <scope>IDENTIFICATION</scope>
    <source>
        <strain evidence="3">EBRO</strain>
    </source>
</reference>
<evidence type="ECO:0000313" key="3">
    <source>
        <dbReference type="EnsemblMetazoa" id="AATE012912-PA.1"/>
    </source>
</evidence>
<keyword evidence="2" id="KW-1133">Transmembrane helix</keyword>
<evidence type="ECO:0000256" key="2">
    <source>
        <dbReference type="SAM" id="Phobius"/>
    </source>
</evidence>
<feature type="region of interest" description="Disordered" evidence="1">
    <location>
        <begin position="140"/>
        <end position="173"/>
    </location>
</feature>
<protein>
    <submittedName>
        <fullName evidence="3">Uncharacterized protein</fullName>
    </submittedName>
</protein>
<accession>A0A182J7M9</accession>
<keyword evidence="2" id="KW-0472">Membrane</keyword>
<sequence>MPYRNRHLALGAVAAIASAGYPAVETVDRRMHLVPQPADASGSSSAFSSSFHSFIGLMGGSWGSCLIEVPIQRFPGVRGADLWYWFVAWGEVGPRRSKTLRLSRFRARTTIRRAIVTHAIYDHRLDGGFTLPLTLTTEREMSQPARRSSVHGALASREWPTTTPPSSKAPHFPNRALPVELARALRMLDVITTGEPRYSAVAGAQSDRNRDQQLAGGSLSLAWRLVLVGSLPLLAFCLSISPVSLLTFCPMLARRFRFFADLNGPLHTASQPPIPLTSPGGRDVDDVRDVIDV</sequence>
<evidence type="ECO:0000256" key="1">
    <source>
        <dbReference type="SAM" id="MobiDB-lite"/>
    </source>
</evidence>
<proteinExistence type="predicted"/>
<dbReference type="EnsemblMetazoa" id="AATE012912-RA">
    <property type="protein sequence ID" value="AATE012912-PA.1"/>
    <property type="gene ID" value="AATE012912"/>
</dbReference>
<feature type="transmembrane region" description="Helical" evidence="2">
    <location>
        <begin position="221"/>
        <end position="248"/>
    </location>
</feature>
<keyword evidence="2" id="KW-0812">Transmembrane</keyword>
<organism evidence="3">
    <name type="scientific">Anopheles atroparvus</name>
    <name type="common">European mosquito</name>
    <dbReference type="NCBI Taxonomy" id="41427"/>
    <lineage>
        <taxon>Eukaryota</taxon>
        <taxon>Metazoa</taxon>
        <taxon>Ecdysozoa</taxon>
        <taxon>Arthropoda</taxon>
        <taxon>Hexapoda</taxon>
        <taxon>Insecta</taxon>
        <taxon>Pterygota</taxon>
        <taxon>Neoptera</taxon>
        <taxon>Endopterygota</taxon>
        <taxon>Diptera</taxon>
        <taxon>Nematocera</taxon>
        <taxon>Culicoidea</taxon>
        <taxon>Culicidae</taxon>
        <taxon>Anophelinae</taxon>
        <taxon>Anopheles</taxon>
    </lineage>
</organism>
<dbReference type="VEuPathDB" id="VectorBase:AATE012912"/>
<name>A0A182J7M9_ANOAO</name>
<dbReference type="AlphaFoldDB" id="A0A182J7M9"/>